<evidence type="ECO:0000259" key="9">
    <source>
        <dbReference type="Pfam" id="PF06148"/>
    </source>
</evidence>
<keyword evidence="5" id="KW-0653">Protein transport</keyword>
<organism evidence="11 12">
    <name type="scientific">Durusdinium trenchii</name>
    <dbReference type="NCBI Taxonomy" id="1381693"/>
    <lineage>
        <taxon>Eukaryota</taxon>
        <taxon>Sar</taxon>
        <taxon>Alveolata</taxon>
        <taxon>Dinophyceae</taxon>
        <taxon>Suessiales</taxon>
        <taxon>Symbiodiniaceae</taxon>
        <taxon>Durusdinium</taxon>
    </lineage>
</organism>
<comment type="caution">
    <text evidence="11">The sequence shown here is derived from an EMBL/GenBank/DDBJ whole genome shotgun (WGS) entry which is preliminary data.</text>
</comment>
<dbReference type="InterPro" id="IPR024602">
    <property type="entry name" value="COG_su2_N"/>
</dbReference>
<keyword evidence="6" id="KW-0333">Golgi apparatus</keyword>
<gene>
    <name evidence="11" type="ORF">SCF082_LOCUS5743</name>
</gene>
<evidence type="ECO:0000256" key="8">
    <source>
        <dbReference type="ARBA" id="ARBA00031344"/>
    </source>
</evidence>
<evidence type="ECO:0000256" key="1">
    <source>
        <dbReference type="ARBA" id="ARBA00004395"/>
    </source>
</evidence>
<evidence type="ECO:0000256" key="3">
    <source>
        <dbReference type="ARBA" id="ARBA00020977"/>
    </source>
</evidence>
<feature type="domain" description="Conserved oligomeric Golgi complex subunit 2 N-terminal" evidence="9">
    <location>
        <begin position="7"/>
        <end position="75"/>
    </location>
</feature>
<name>A0ABP0IBE9_9DINO</name>
<dbReference type="Pfam" id="PF12022">
    <property type="entry name" value="COG2_C"/>
    <property type="match status" value="1"/>
</dbReference>
<dbReference type="EMBL" id="CAXAMM010003125">
    <property type="protein sequence ID" value="CAK8998703.1"/>
    <property type="molecule type" value="Genomic_DNA"/>
</dbReference>
<dbReference type="InterPro" id="IPR024603">
    <property type="entry name" value="COG_complex_COG2_C"/>
</dbReference>
<accession>A0ABP0IBE9</accession>
<keyword evidence="12" id="KW-1185">Reference proteome</keyword>
<evidence type="ECO:0000256" key="7">
    <source>
        <dbReference type="ARBA" id="ARBA00023136"/>
    </source>
</evidence>
<evidence type="ECO:0000313" key="11">
    <source>
        <dbReference type="EMBL" id="CAK8998703.1"/>
    </source>
</evidence>
<evidence type="ECO:0000256" key="2">
    <source>
        <dbReference type="ARBA" id="ARBA00007603"/>
    </source>
</evidence>
<protein>
    <recommendedName>
        <fullName evidence="3">Conserved oligomeric Golgi complex subunit 2</fullName>
    </recommendedName>
    <alternativeName>
        <fullName evidence="8">Component of oligomeric Golgi complex 2</fullName>
    </alternativeName>
</protein>
<sequence>MDEVHYTEFENPKFDAKELVQRYRKRVPLPQLQKSLRTHHASARQELVELINEKYADFVSLSSRMQGVERALKPLRAPLEESAELTKGLHSKLGSLLQKAEEAHQGLVRIGARKDALRAYIENARLLEKVRSSGTGIDAARPRNLQEAVARDLRRIRLSLQGAHAASPECQALLEEAMSFQEDFSQKLVEQLRPLLLCSKRSWDAAGEIPNTEFLAICQLSRALCHLGHAALVEQSFGEVFVRAKLEELSATCNAVAEEQKRKAMAMAEGSKMVSAGAVDLAIFFHSVQETFFTEASALLWFARRWSSGSSGDVEMPRVRLLAEALVLPCLQKVQEVWPNVFMPAFPDTFAANYRHFSSFLRQAEEVMEVSEAGELQRKLVDFQRKWKTQVYCSLRTKEAAQRLDTAAQKLTLDSAEPGGVYWLPVSGELIRTIDLVWKAWYLSCLYPKMARLSLELVAKYGKAISAFVETSAGGAWDAAQQGWSASSLPVRFARAAADVLQVIASFSVEGSPGLVAQLFLEPLESEKPREVAKVLLMEAARSLEPMLLLLKDGMVKQVVAAMGTPFAAIRGIPAFYRMLNKPVPTKASPYVESSLRPLTAFRDVLVGSKIAEDFVRAWLKEMVDGAAQEFAVQATQLIEMTHQQEASLRRLAGRGDAKGDDQVSDLDKIYLQLCLDVDTFSSMASATAGLKPEGLQKLTEAVSGIRRTAT</sequence>
<dbReference type="Proteomes" id="UP001642464">
    <property type="component" value="Unassembled WGS sequence"/>
</dbReference>
<evidence type="ECO:0000259" key="10">
    <source>
        <dbReference type="Pfam" id="PF12022"/>
    </source>
</evidence>
<comment type="similarity">
    <text evidence="2">Belongs to the COG2 family.</text>
</comment>
<evidence type="ECO:0000256" key="4">
    <source>
        <dbReference type="ARBA" id="ARBA00022448"/>
    </source>
</evidence>
<proteinExistence type="inferred from homology"/>
<keyword evidence="4" id="KW-0813">Transport</keyword>
<evidence type="ECO:0000313" key="12">
    <source>
        <dbReference type="Proteomes" id="UP001642464"/>
    </source>
</evidence>
<keyword evidence="7" id="KW-0472">Membrane</keyword>
<dbReference type="Pfam" id="PF06148">
    <property type="entry name" value="COG2_N"/>
    <property type="match status" value="1"/>
</dbReference>
<dbReference type="PANTHER" id="PTHR12961:SF0">
    <property type="entry name" value="CONSERVED OLIGOMERIC GOLGI COMPLEX SUBUNIT 2"/>
    <property type="match status" value="1"/>
</dbReference>
<dbReference type="PANTHER" id="PTHR12961">
    <property type="entry name" value="CONSERVED OLIGOMERIC GOLGI COMPLEX COMPONENT 2"/>
    <property type="match status" value="1"/>
</dbReference>
<feature type="domain" description="COG complex component COG2 C-terminal" evidence="10">
    <location>
        <begin position="385"/>
        <end position="678"/>
    </location>
</feature>
<reference evidence="11 12" key="1">
    <citation type="submission" date="2024-02" db="EMBL/GenBank/DDBJ databases">
        <authorList>
            <person name="Chen Y."/>
            <person name="Shah S."/>
            <person name="Dougan E. K."/>
            <person name="Thang M."/>
            <person name="Chan C."/>
        </authorList>
    </citation>
    <scope>NUCLEOTIDE SEQUENCE [LARGE SCALE GENOMIC DNA]</scope>
</reference>
<evidence type="ECO:0000256" key="5">
    <source>
        <dbReference type="ARBA" id="ARBA00022927"/>
    </source>
</evidence>
<dbReference type="InterPro" id="IPR009316">
    <property type="entry name" value="COG2"/>
</dbReference>
<comment type="subcellular location">
    <subcellularLocation>
        <location evidence="1">Golgi apparatus membrane</location>
        <topology evidence="1">Peripheral membrane protein</topology>
    </subcellularLocation>
</comment>
<evidence type="ECO:0000256" key="6">
    <source>
        <dbReference type="ARBA" id="ARBA00023034"/>
    </source>
</evidence>